<organism evidence="1">
    <name type="scientific">Pectobacterium carotovorum</name>
    <name type="common">Erwinia carotovora</name>
    <dbReference type="NCBI Taxonomy" id="554"/>
    <lineage>
        <taxon>Bacteria</taxon>
        <taxon>Pseudomonadati</taxon>
        <taxon>Pseudomonadota</taxon>
        <taxon>Gammaproteobacteria</taxon>
        <taxon>Enterobacterales</taxon>
        <taxon>Pectobacteriaceae</taxon>
        <taxon>Pectobacterium</taxon>
    </lineage>
</organism>
<geneLocation type="plasmid" evidence="1">
    <name>Drgb3</name>
</geneLocation>
<dbReference type="EMBL" id="KT351734">
    <property type="protein sequence ID" value="ALG88718.1"/>
    <property type="molecule type" value="Genomic_DNA"/>
</dbReference>
<proteinExistence type="predicted"/>
<reference evidence="1" key="1">
    <citation type="journal article" date="2015" name="Environ. Microbiol.">
        <title>Plasmids from the gut microbiome of cabbage root fly larvae encode SaxA that catalyses the conversion of the plant toxin 2-phenylethyl isothiocyanate.</title>
        <authorList>
            <person name="Welte C.U."/>
            <person name="de Graaf R.M."/>
            <person name="van den Bosch T.J."/>
            <person name="Op den Camp H.J."/>
            <person name="van Dam N.M."/>
            <person name="Jetten M.S."/>
        </authorList>
    </citation>
    <scope>NUCLEOTIDE SEQUENCE</scope>
    <source>
        <plasmid evidence="1">Drgb3</plasmid>
    </source>
</reference>
<accession>A0A0N9NLP3</accession>
<protein>
    <recommendedName>
        <fullName evidence="2">FaeA-like protein</fullName>
    </recommendedName>
</protein>
<reference evidence="1" key="2">
    <citation type="submission" date="2015-07" db="EMBL/GenBank/DDBJ databases">
        <authorList>
            <person name="Welte C."/>
            <person name="de Graaf R."/>
            <person name="van den Bosch T.J.M."/>
            <person name="Op den Camp H."/>
            <person name="van Dam N."/>
            <person name="Jetten M."/>
        </authorList>
    </citation>
    <scope>NUCLEOTIDE SEQUENCE</scope>
    <source>
        <plasmid evidence="1">Drgb3</plasmid>
    </source>
</reference>
<dbReference type="InterPro" id="IPR036388">
    <property type="entry name" value="WH-like_DNA-bd_sf"/>
</dbReference>
<evidence type="ECO:0008006" key="2">
    <source>
        <dbReference type="Google" id="ProtNLM"/>
    </source>
</evidence>
<keyword evidence="1" id="KW-0614">Plasmid</keyword>
<name>A0A0N9NLP3_PECCA</name>
<sequence length="90" mass="10293">MTLHSSPVHTSQYPLYCDILITLRTLIPRQSKGQIIPPQDVWVTTRQISDAHDISIYKARLLLLDLVKLGLVIVSDGPVNNSLRWYPRQD</sequence>
<dbReference type="AlphaFoldDB" id="A0A0N9NLP3"/>
<evidence type="ECO:0000313" key="1">
    <source>
        <dbReference type="EMBL" id="ALG88718.1"/>
    </source>
</evidence>
<dbReference type="Gene3D" id="1.10.10.10">
    <property type="entry name" value="Winged helix-like DNA-binding domain superfamily/Winged helix DNA-binding domain"/>
    <property type="match status" value="1"/>
</dbReference>